<feature type="compositionally biased region" description="Pro residues" evidence="1">
    <location>
        <begin position="35"/>
        <end position="44"/>
    </location>
</feature>
<keyword evidence="4" id="KW-1185">Reference proteome</keyword>
<protein>
    <submittedName>
        <fullName evidence="3">Uncharacterized protein</fullName>
    </submittedName>
</protein>
<feature type="region of interest" description="Disordered" evidence="1">
    <location>
        <begin position="1"/>
        <end position="49"/>
    </location>
</feature>
<feature type="compositionally biased region" description="Low complexity" evidence="1">
    <location>
        <begin position="94"/>
        <end position="114"/>
    </location>
</feature>
<dbReference type="AlphaFoldDB" id="A0A1N7HHF3"/>
<gene>
    <name evidence="3" type="ORF">SAMN05421833_1503</name>
</gene>
<evidence type="ECO:0000313" key="3">
    <source>
        <dbReference type="EMBL" id="SIS24110.1"/>
    </source>
</evidence>
<proteinExistence type="predicted"/>
<evidence type="ECO:0000256" key="2">
    <source>
        <dbReference type="SAM" id="Phobius"/>
    </source>
</evidence>
<feature type="region of interest" description="Disordered" evidence="1">
    <location>
        <begin position="80"/>
        <end position="128"/>
    </location>
</feature>
<evidence type="ECO:0000313" key="4">
    <source>
        <dbReference type="Proteomes" id="UP000186096"/>
    </source>
</evidence>
<dbReference type="STRING" id="58117.SAMN05421833_1503"/>
<feature type="transmembrane region" description="Helical" evidence="2">
    <location>
        <begin position="55"/>
        <end position="78"/>
    </location>
</feature>
<evidence type="ECO:0000256" key="1">
    <source>
        <dbReference type="SAM" id="MobiDB-lite"/>
    </source>
</evidence>
<keyword evidence="2" id="KW-1133">Transmembrane helix</keyword>
<accession>A0A1N7HHF3</accession>
<name>A0A1N7HHF3_9ACTN</name>
<feature type="compositionally biased region" description="Pro residues" evidence="1">
    <location>
        <begin position="1"/>
        <end position="14"/>
    </location>
</feature>
<sequence>MHQQPSPPNGPYGPPAGQHPYGGHLQQSPYGGPAQQPPSWQPPPPRRRKGKGPGFWLLVIGLPFVLLFGCMAAIGSLASNPSSTTSPVAKAHKSSAPANSNATAAEDTSASEEPSSPPSPQPKPRTYSGAGAKVLKLRKSDWSAVWLVTLTHRGGSNFIVSPLDPGGAEQGAIVNEIGNYKGSVLLNEDDGKETAALKIQADGAWTIVLKPLSMARVWSGDSLTGRGDEVAIVAPPSAGLTTVNARHSGSANFIVEAWTETSRELLINEIGSWHGEVPLPGGTILVTIKADGAWSFKKS</sequence>
<reference evidence="4" key="1">
    <citation type="submission" date="2017-01" db="EMBL/GenBank/DDBJ databases">
        <authorList>
            <person name="Varghese N."/>
            <person name="Submissions S."/>
        </authorList>
    </citation>
    <scope>NUCLEOTIDE SEQUENCE [LARGE SCALE GENOMIC DNA]</scope>
    <source>
        <strain evidence="4">ATCC 12950</strain>
    </source>
</reference>
<organism evidence="3 4">
    <name type="scientific">Microbispora rosea</name>
    <dbReference type="NCBI Taxonomy" id="58117"/>
    <lineage>
        <taxon>Bacteria</taxon>
        <taxon>Bacillati</taxon>
        <taxon>Actinomycetota</taxon>
        <taxon>Actinomycetes</taxon>
        <taxon>Streptosporangiales</taxon>
        <taxon>Streptosporangiaceae</taxon>
        <taxon>Microbispora</taxon>
    </lineage>
</organism>
<keyword evidence="2" id="KW-0472">Membrane</keyword>
<keyword evidence="2" id="KW-0812">Transmembrane</keyword>
<dbReference type="EMBL" id="FTNI01000050">
    <property type="protein sequence ID" value="SIS24110.1"/>
    <property type="molecule type" value="Genomic_DNA"/>
</dbReference>
<dbReference type="Proteomes" id="UP000186096">
    <property type="component" value="Unassembled WGS sequence"/>
</dbReference>